<dbReference type="FunFam" id="2.30.29.30:FF:000130">
    <property type="entry name" value="neural Wiskott-Aldrich syndrome protein"/>
    <property type="match status" value="1"/>
</dbReference>
<protein>
    <submittedName>
        <fullName evidence="4">Proline-rich protein LAS17-like</fullName>
    </submittedName>
</protein>
<feature type="region of interest" description="Disordered" evidence="1">
    <location>
        <begin position="249"/>
        <end position="282"/>
    </location>
</feature>
<dbReference type="GeneID" id="113050378"/>
<sequence length="306" mass="34116">MEDKEMSRISSSLLSTRENGLLFSLLSNDCSVLACGIVQLVMAVPPRKKEWKSHSFGVLCLTQDKSVHSTFLRLYCLKKAKLQWEQELYTPFEYSETCPYFHTFPGDECQIGINFADEDEAKQFYIAVQKQISDNKASHSGLTRRYSVGGVSDWKEKLNNCLRGNEVHKSLSLRSSSRVPHRLDSHAAFPESRPTVASTMSSQSHDSSQPLSVVNEESMSLAQRKGPLPPIPIHARIATLKFNPNASIQNLDSTIPKPPLVPPPPSYQAPAAPPSSAIKDPYSAGMKQNVHYNARIEDESGYDDYL</sequence>
<dbReference type="InterPro" id="IPR000697">
    <property type="entry name" value="WH1/EVH1_dom"/>
</dbReference>
<proteinExistence type="predicted"/>
<feature type="compositionally biased region" description="Low complexity" evidence="1">
    <location>
        <begin position="198"/>
        <end position="212"/>
    </location>
</feature>
<feature type="domain" description="WH1" evidence="2">
    <location>
        <begin position="25"/>
        <end position="135"/>
    </location>
</feature>
<dbReference type="Gene3D" id="2.30.29.30">
    <property type="entry name" value="Pleckstrin-homology domain (PH domain)/Phosphotyrosine-binding domain (PTB)"/>
    <property type="match status" value="1"/>
</dbReference>
<evidence type="ECO:0000259" key="2">
    <source>
        <dbReference type="PROSITE" id="PS50229"/>
    </source>
</evidence>
<feature type="compositionally biased region" description="Pro residues" evidence="1">
    <location>
        <begin position="256"/>
        <end position="273"/>
    </location>
</feature>
<dbReference type="AlphaFoldDB" id="A0A6P6K9N3"/>
<feature type="region of interest" description="Disordered" evidence="1">
    <location>
        <begin position="173"/>
        <end position="213"/>
    </location>
</feature>
<dbReference type="SUPFAM" id="SSF50729">
    <property type="entry name" value="PH domain-like"/>
    <property type="match status" value="1"/>
</dbReference>
<dbReference type="CDD" id="cd01205">
    <property type="entry name" value="EVH1_WASP-like"/>
    <property type="match status" value="1"/>
</dbReference>
<name>A0A6P6K9N3_CARAU</name>
<dbReference type="KEGG" id="caua:113050378"/>
<dbReference type="InterPro" id="IPR033927">
    <property type="entry name" value="WASPfam_EVH1"/>
</dbReference>
<accession>A0A6P6K9N3</accession>
<evidence type="ECO:0000313" key="3">
    <source>
        <dbReference type="Proteomes" id="UP000515129"/>
    </source>
</evidence>
<dbReference type="RefSeq" id="XP_026069078.1">
    <property type="nucleotide sequence ID" value="XM_026213293.1"/>
</dbReference>
<dbReference type="PROSITE" id="PS50229">
    <property type="entry name" value="WH1"/>
    <property type="match status" value="1"/>
</dbReference>
<reference evidence="4" key="1">
    <citation type="submission" date="2025-08" db="UniProtKB">
        <authorList>
            <consortium name="RefSeq"/>
        </authorList>
    </citation>
    <scope>IDENTIFICATION</scope>
    <source>
        <strain evidence="4">Wakin</strain>
        <tissue evidence="4">Muscle</tissue>
    </source>
</reference>
<dbReference type="SMART" id="SM00461">
    <property type="entry name" value="WH1"/>
    <property type="match status" value="1"/>
</dbReference>
<keyword evidence="3" id="KW-1185">Reference proteome</keyword>
<evidence type="ECO:0000256" key="1">
    <source>
        <dbReference type="SAM" id="MobiDB-lite"/>
    </source>
</evidence>
<dbReference type="OrthoDB" id="8963340at2759"/>
<dbReference type="Pfam" id="PF00568">
    <property type="entry name" value="WH1"/>
    <property type="match status" value="1"/>
</dbReference>
<evidence type="ECO:0000313" key="4">
    <source>
        <dbReference type="RefSeq" id="XP_026069078.1"/>
    </source>
</evidence>
<organism evidence="3 4">
    <name type="scientific">Carassius auratus</name>
    <name type="common">Goldfish</name>
    <dbReference type="NCBI Taxonomy" id="7957"/>
    <lineage>
        <taxon>Eukaryota</taxon>
        <taxon>Metazoa</taxon>
        <taxon>Chordata</taxon>
        <taxon>Craniata</taxon>
        <taxon>Vertebrata</taxon>
        <taxon>Euteleostomi</taxon>
        <taxon>Actinopterygii</taxon>
        <taxon>Neopterygii</taxon>
        <taxon>Teleostei</taxon>
        <taxon>Ostariophysi</taxon>
        <taxon>Cypriniformes</taxon>
        <taxon>Cyprinidae</taxon>
        <taxon>Cyprininae</taxon>
        <taxon>Carassius</taxon>
    </lineage>
</organism>
<gene>
    <name evidence="4" type="primary">LOC113050378</name>
</gene>
<dbReference type="InterPro" id="IPR011993">
    <property type="entry name" value="PH-like_dom_sf"/>
</dbReference>
<dbReference type="Proteomes" id="UP000515129">
    <property type="component" value="Chromosome 31"/>
</dbReference>